<accession>A0ACB5UEB6</accession>
<comment type="caution">
    <text evidence="1">The sequence shown here is derived from an EMBL/GenBank/DDBJ whole genome shotgun (WGS) entry which is preliminary data.</text>
</comment>
<name>A0ACB5UEB6_9FIRM</name>
<protein>
    <submittedName>
        <fullName evidence="1">Uncharacterized protein</fullName>
    </submittedName>
</protein>
<keyword evidence="2" id="KW-1185">Reference proteome</keyword>
<evidence type="ECO:0000313" key="2">
    <source>
        <dbReference type="Proteomes" id="UP001374599"/>
    </source>
</evidence>
<proteinExistence type="predicted"/>
<organism evidence="1 2">
    <name type="scientific">Vallitalea maricola</name>
    <dbReference type="NCBI Taxonomy" id="3074433"/>
    <lineage>
        <taxon>Bacteria</taxon>
        <taxon>Bacillati</taxon>
        <taxon>Bacillota</taxon>
        <taxon>Clostridia</taxon>
        <taxon>Lachnospirales</taxon>
        <taxon>Vallitaleaceae</taxon>
        <taxon>Vallitalea</taxon>
    </lineage>
</organism>
<reference evidence="1" key="1">
    <citation type="submission" date="2023-09" db="EMBL/GenBank/DDBJ databases">
        <title>Vallitalea sediminicola and Vallitalea maricola sp. nov., anaerobic bacteria isolated from marine sediment.</title>
        <authorList>
            <person name="Hirano S."/>
            <person name="Maeda A."/>
            <person name="Terahara T."/>
            <person name="Mori K."/>
            <person name="Hamada M."/>
            <person name="Matsumoto R."/>
            <person name="Kobayashi T."/>
        </authorList>
    </citation>
    <scope>NUCLEOTIDE SEQUENCE</scope>
    <source>
        <strain evidence="1">AN17-2</strain>
    </source>
</reference>
<dbReference type="Proteomes" id="UP001374599">
    <property type="component" value="Unassembled WGS sequence"/>
</dbReference>
<evidence type="ECO:0000313" key="1">
    <source>
        <dbReference type="EMBL" id="GMQ61202.1"/>
    </source>
</evidence>
<dbReference type="EMBL" id="BTPU01000005">
    <property type="protein sequence ID" value="GMQ61202.1"/>
    <property type="molecule type" value="Genomic_DNA"/>
</dbReference>
<sequence>MDIQIKGKNYKLDYNLNALIDIQKRYGSMEEALKKLKVNNYEDIRFFLMIGINHGMDLELSEKDVGKLLNMDNISEVSINMMKAIS</sequence>
<gene>
    <name evidence="1" type="ORF">AN2V17_04300</name>
</gene>